<gene>
    <name evidence="1" type="ORF">OHV25_08760</name>
</gene>
<accession>A0AAU2GUZ2</accession>
<proteinExistence type="predicted"/>
<reference evidence="1" key="1">
    <citation type="submission" date="2022-10" db="EMBL/GenBank/DDBJ databases">
        <title>The complete genomes of actinobacterial strains from the NBC collection.</title>
        <authorList>
            <person name="Joergensen T.S."/>
            <person name="Alvarez Arevalo M."/>
            <person name="Sterndorff E.B."/>
            <person name="Faurdal D."/>
            <person name="Vuksanovic O."/>
            <person name="Mourched A.-S."/>
            <person name="Charusanti P."/>
            <person name="Shaw S."/>
            <person name="Blin K."/>
            <person name="Weber T."/>
        </authorList>
    </citation>
    <scope>NUCLEOTIDE SEQUENCE</scope>
    <source>
        <strain evidence="1">NBC_00060</strain>
    </source>
</reference>
<dbReference type="AlphaFoldDB" id="A0AAU2GUZ2"/>
<dbReference type="InterPro" id="IPR045864">
    <property type="entry name" value="aa-tRNA-synth_II/BPL/LPL"/>
</dbReference>
<dbReference type="EMBL" id="CP108253">
    <property type="protein sequence ID" value="WTU39658.1"/>
    <property type="molecule type" value="Genomic_DNA"/>
</dbReference>
<organism evidence="1">
    <name type="scientific">Streptomyces sp. NBC_00060</name>
    <dbReference type="NCBI Taxonomy" id="2975636"/>
    <lineage>
        <taxon>Bacteria</taxon>
        <taxon>Bacillati</taxon>
        <taxon>Actinomycetota</taxon>
        <taxon>Actinomycetes</taxon>
        <taxon>Kitasatosporales</taxon>
        <taxon>Streptomycetaceae</taxon>
        <taxon>Streptomyces</taxon>
    </lineage>
</organism>
<evidence type="ECO:0008006" key="2">
    <source>
        <dbReference type="Google" id="ProtNLM"/>
    </source>
</evidence>
<dbReference type="Gene3D" id="3.30.930.10">
    <property type="entry name" value="Bira Bifunctional Protein, Domain 2"/>
    <property type="match status" value="1"/>
</dbReference>
<name>A0AAU2GUZ2_9ACTN</name>
<dbReference type="SUPFAM" id="SSF55681">
    <property type="entry name" value="Class II aaRS and biotin synthetases"/>
    <property type="match status" value="1"/>
</dbReference>
<protein>
    <recommendedName>
        <fullName evidence="2">Aminoacyl-transfer RNA synthetases class-II family profile domain-containing protein</fullName>
    </recommendedName>
</protein>
<sequence length="287" mass="31143">MTPAPADGPGLQALPPGATVLLKRLDALLEGWGTGSGAAPMIMPPLLPVAALSRLDVYDNFPHQALVVSTLDLTHHQEGGLREEFTPSDLEPALFGLPSAACFAVYLHHEGRALPDGTTVTVLGRCFRREEHYDGLRRLLGFHMREIVALGSHEFTQEHLRRFEERITALADALGLTLRKEAATDPFYDRGGQRALLQRLSPVKHEFLVDDLAIASLNVHRNFFGERCGITLDDTGQAVHTSCVAFGLERWLSVLYARYGSWEAATEAVEKAAVALGGAASTGGAER</sequence>
<evidence type="ECO:0000313" key="1">
    <source>
        <dbReference type="EMBL" id="WTU39658.1"/>
    </source>
</evidence>